<evidence type="ECO:0000313" key="1">
    <source>
        <dbReference type="EMBL" id="SDC97113.1"/>
    </source>
</evidence>
<dbReference type="Proteomes" id="UP000198757">
    <property type="component" value="Unassembled WGS sequence"/>
</dbReference>
<reference evidence="2" key="1">
    <citation type="submission" date="2016-10" db="EMBL/GenBank/DDBJ databases">
        <authorList>
            <person name="Varghese N."/>
            <person name="Submissions S."/>
        </authorList>
    </citation>
    <scope>NUCLEOTIDE SEQUENCE [LARGE SCALE GENOMIC DNA]</scope>
    <source>
        <strain evidence="2">DSM 25811 / CCM 8410 / LMG 26954 / E90</strain>
    </source>
</reference>
<gene>
    <name evidence="1" type="ORF">SAMN04487894_10564</name>
</gene>
<evidence type="ECO:0000313" key="2">
    <source>
        <dbReference type="Proteomes" id="UP000198757"/>
    </source>
</evidence>
<proteinExistence type="predicted"/>
<evidence type="ECO:0008006" key="3">
    <source>
        <dbReference type="Google" id="ProtNLM"/>
    </source>
</evidence>
<dbReference type="AlphaFoldDB" id="A0A1G6QY43"/>
<keyword evidence="2" id="KW-1185">Reference proteome</keyword>
<protein>
    <recommendedName>
        <fullName evidence="3">50S ribosomal protein L19</fullName>
    </recommendedName>
</protein>
<sequence length="54" mass="6167">MENVKIGDTVTLQSPFDSKRQYTVLEINGNYVTLHLAGQRKNLVIYIKCIKGKQ</sequence>
<name>A0A1G6QY43_NIADE</name>
<organism evidence="1 2">
    <name type="scientific">Niabella drilacis (strain DSM 25811 / CCM 8410 / CCUG 62505 / LMG 26954 / E90)</name>
    <dbReference type="NCBI Taxonomy" id="1285928"/>
    <lineage>
        <taxon>Bacteria</taxon>
        <taxon>Pseudomonadati</taxon>
        <taxon>Bacteroidota</taxon>
        <taxon>Chitinophagia</taxon>
        <taxon>Chitinophagales</taxon>
        <taxon>Chitinophagaceae</taxon>
        <taxon>Niabella</taxon>
    </lineage>
</organism>
<accession>A0A1G6QY43</accession>
<dbReference type="EMBL" id="FMZO01000005">
    <property type="protein sequence ID" value="SDC97113.1"/>
    <property type="molecule type" value="Genomic_DNA"/>
</dbReference>